<accession>A0ABS5JUJ9</accession>
<dbReference type="Proteomes" id="UP000708576">
    <property type="component" value="Unassembled WGS sequence"/>
</dbReference>
<dbReference type="PANTHER" id="PTHR10357:SF205">
    <property type="entry name" value="O-GLYCOSYL HYDROLASE FAMILY 13"/>
    <property type="match status" value="1"/>
</dbReference>
<dbReference type="Gene3D" id="3.20.20.80">
    <property type="entry name" value="Glycosidases"/>
    <property type="match status" value="2"/>
</dbReference>
<dbReference type="SUPFAM" id="SSF51445">
    <property type="entry name" value="(Trans)glycosidases"/>
    <property type="match status" value="1"/>
</dbReference>
<sequence length="559" mass="64481">MGKAIIYQVLPRLFGNLRSDNIKRGNIQENGSGKLNGFDDRILQHFKDMGITHMWYTGVIEHATATDYTEYNIVNDNSQVVKGEAGSPYAIKDYYDIDPDLAENVDKRMLEFEALVERTHSAGMKVLIDFIPNHLARNYHSDNKPEGVKDFGENDDVSKSFHPNNNFYYLKGQSFNAPLHSDDPWQEEPAKATGNDCFSPTPSVNDWYETVKLNYGVDVEGGNHNYFDPIPDIWLKMKEVLLYWCSKGVDGFRCDMAEMVPVEFWHWCIKMVKEQYPKTVFVAEVYQPSLYNSFLMEGGFDCLYDKVGFYDSVIGVIKHNQSLKSIIESWQAIDQFSDNMLFFLENHDEQRLASDFIIGEGKKAWPAWVITAAYATNPIMIYSGQELGEKGMEEEGFSGINGRTTIFDYWSVDSLRRYYLSIKGNDGLKEEEQWLLERYKRLNNLLNSHMPLKEGGVYDLMWCNNSPGGLTDQRVYAWLRFYKHQWMLLVANLSDKTQNCRIIIPEHAFKMEGADHLQYFKGREILEESRSIQFPKEVAITNGVGVKVEAYQALIYLFG</sequence>
<dbReference type="InterPro" id="IPR017853">
    <property type="entry name" value="GH"/>
</dbReference>
<reference evidence="2 3" key="1">
    <citation type="journal article" date="2015" name="Int. J. Syst. Evol. Microbiol.">
        <title>Carboxylicivirga linearis sp. nov., isolated from a sea cucumber culture pond.</title>
        <authorList>
            <person name="Wang F.Q."/>
            <person name="Zhou Y.X."/>
            <person name="Lin X.Z."/>
            <person name="Chen G.J."/>
            <person name="Du Z.J."/>
        </authorList>
    </citation>
    <scope>NUCLEOTIDE SEQUENCE [LARGE SCALE GENOMIC DNA]</scope>
    <source>
        <strain evidence="2 3">FB218</strain>
    </source>
</reference>
<name>A0ABS5JUJ9_9BACT</name>
<organism evidence="2 3">
    <name type="scientific">Carboxylicivirga linearis</name>
    <dbReference type="NCBI Taxonomy" id="1628157"/>
    <lineage>
        <taxon>Bacteria</taxon>
        <taxon>Pseudomonadati</taxon>
        <taxon>Bacteroidota</taxon>
        <taxon>Bacteroidia</taxon>
        <taxon>Marinilabiliales</taxon>
        <taxon>Marinilabiliaceae</taxon>
        <taxon>Carboxylicivirga</taxon>
    </lineage>
</organism>
<dbReference type="PANTHER" id="PTHR10357">
    <property type="entry name" value="ALPHA-AMYLASE FAMILY MEMBER"/>
    <property type="match status" value="1"/>
</dbReference>
<comment type="caution">
    <text evidence="2">The sequence shown here is derived from an EMBL/GenBank/DDBJ whole genome shotgun (WGS) entry which is preliminary data.</text>
</comment>
<evidence type="ECO:0000313" key="2">
    <source>
        <dbReference type="EMBL" id="MBS2098513.1"/>
    </source>
</evidence>
<proteinExistence type="predicted"/>
<gene>
    <name evidence="2" type="ORF">KEM10_09490</name>
</gene>
<dbReference type="CDD" id="cd11349">
    <property type="entry name" value="AmyAc_3"/>
    <property type="match status" value="1"/>
</dbReference>
<dbReference type="SMART" id="SM00642">
    <property type="entry name" value="Aamy"/>
    <property type="match status" value="1"/>
</dbReference>
<dbReference type="EMBL" id="JAGUCO010000005">
    <property type="protein sequence ID" value="MBS2098513.1"/>
    <property type="molecule type" value="Genomic_DNA"/>
</dbReference>
<dbReference type="InterPro" id="IPR006047">
    <property type="entry name" value="GH13_cat_dom"/>
</dbReference>
<dbReference type="Pfam" id="PF00128">
    <property type="entry name" value="Alpha-amylase"/>
    <property type="match status" value="1"/>
</dbReference>
<protein>
    <submittedName>
        <fullName evidence="2">Alpha-amylase family protein</fullName>
    </submittedName>
</protein>
<evidence type="ECO:0000313" key="3">
    <source>
        <dbReference type="Proteomes" id="UP000708576"/>
    </source>
</evidence>
<dbReference type="RefSeq" id="WP_212215752.1">
    <property type="nucleotide sequence ID" value="NZ_JAGUCO010000005.1"/>
</dbReference>
<evidence type="ECO:0000259" key="1">
    <source>
        <dbReference type="SMART" id="SM00642"/>
    </source>
</evidence>
<keyword evidence="3" id="KW-1185">Reference proteome</keyword>
<feature type="domain" description="Glycosyl hydrolase family 13 catalytic" evidence="1">
    <location>
        <begin position="8"/>
        <end position="449"/>
    </location>
</feature>